<dbReference type="Pfam" id="PF24871">
    <property type="entry name" value="Piezo_TM1-24"/>
    <property type="match status" value="1"/>
</dbReference>
<dbReference type="OrthoDB" id="303066at2759"/>
<reference evidence="4" key="1">
    <citation type="submission" date="2021-03" db="EMBL/GenBank/DDBJ databases">
        <authorList>
            <person name="Bekaert M."/>
        </authorList>
    </citation>
    <scope>NUCLEOTIDE SEQUENCE</scope>
</reference>
<feature type="transmembrane region" description="Helical" evidence="2">
    <location>
        <begin position="71"/>
        <end position="96"/>
    </location>
</feature>
<feature type="region of interest" description="Disordered" evidence="1">
    <location>
        <begin position="442"/>
        <end position="480"/>
    </location>
</feature>
<protein>
    <submittedName>
        <fullName evidence="4">PIEZO1_2</fullName>
    </submittedName>
</protein>
<dbReference type="AlphaFoldDB" id="A0A8S3URJ4"/>
<evidence type="ECO:0000313" key="4">
    <source>
        <dbReference type="EMBL" id="CAG2248320.1"/>
    </source>
</evidence>
<gene>
    <name evidence="4" type="ORF">MEDL_60183</name>
</gene>
<feature type="transmembrane region" description="Helical" evidence="2">
    <location>
        <begin position="361"/>
        <end position="393"/>
    </location>
</feature>
<keyword evidence="2" id="KW-0812">Transmembrane</keyword>
<feature type="transmembrane region" description="Helical" evidence="2">
    <location>
        <begin position="172"/>
        <end position="191"/>
    </location>
</feature>
<accession>A0A8S3URJ4</accession>
<feature type="transmembrane region" description="Helical" evidence="2">
    <location>
        <begin position="405"/>
        <end position="424"/>
    </location>
</feature>
<evidence type="ECO:0000313" key="5">
    <source>
        <dbReference type="Proteomes" id="UP000683360"/>
    </source>
</evidence>
<feature type="transmembrane region" description="Helical" evidence="2">
    <location>
        <begin position="147"/>
        <end position="165"/>
    </location>
</feature>
<feature type="transmembrane region" description="Helical" evidence="2">
    <location>
        <begin position="121"/>
        <end position="141"/>
    </location>
</feature>
<feature type="transmembrane region" description="Helical" evidence="2">
    <location>
        <begin position="517"/>
        <end position="539"/>
    </location>
</feature>
<dbReference type="InterPro" id="IPR027272">
    <property type="entry name" value="Piezo"/>
</dbReference>
<dbReference type="EMBL" id="CAJPWZ010002933">
    <property type="protein sequence ID" value="CAG2248320.1"/>
    <property type="molecule type" value="Genomic_DNA"/>
</dbReference>
<feature type="region of interest" description="Disordered" evidence="1">
    <location>
        <begin position="306"/>
        <end position="340"/>
    </location>
</feature>
<dbReference type="PANTHER" id="PTHR47049:SF2">
    <property type="entry name" value="PIEZO-TYPE MECHANOSENSITIVE ION CHANNEL HOMOLOG"/>
    <property type="match status" value="1"/>
</dbReference>
<comment type="caution">
    <text evidence="4">The sequence shown here is derived from an EMBL/GenBank/DDBJ whole genome shotgun (WGS) entry which is preliminary data.</text>
</comment>
<organism evidence="4 5">
    <name type="scientific">Mytilus edulis</name>
    <name type="common">Blue mussel</name>
    <dbReference type="NCBI Taxonomy" id="6550"/>
    <lineage>
        <taxon>Eukaryota</taxon>
        <taxon>Metazoa</taxon>
        <taxon>Spiralia</taxon>
        <taxon>Lophotrochozoa</taxon>
        <taxon>Mollusca</taxon>
        <taxon>Bivalvia</taxon>
        <taxon>Autobranchia</taxon>
        <taxon>Pteriomorphia</taxon>
        <taxon>Mytilida</taxon>
        <taxon>Mytiloidea</taxon>
        <taxon>Mytilidae</taxon>
        <taxon>Mytilinae</taxon>
        <taxon>Mytilus</taxon>
    </lineage>
</organism>
<dbReference type="PANTHER" id="PTHR47049">
    <property type="entry name" value="PIEZO-TYPE MECHANOSENSITIVE ION CHANNEL HOMOLOG"/>
    <property type="match status" value="1"/>
</dbReference>
<dbReference type="InterPro" id="IPR056769">
    <property type="entry name" value="Piezo_TM1-24"/>
</dbReference>
<sequence>MTSYESRGTGLYLKLLIVLGALGTLAHIIFHITLAALDKPYGFDFANCSTNDNISRQIAVERLDGVPAINIIRLIVPDLAVLITAILVFVICYVLLKVPEGQDTELPTAVSRTRRKRTERFLHFFGTFLVLLFLAASGIIVPSILGAFYFLSFLYISTWWAFYNALGYKFAVYRFVVLVWSGLHLCVLHLYQFPFFQDLVDPKSLEARIIGLTGIIKTDCERTWYVDFHDASQWPWFVNPGILLLLYFTLAIESRQWLHRKELIIIEEPKARTRSKKSRKSSERQVALQDLSQRERLVENENASYSTFDKEGSPAMSAAFDSDEDEADGDTKPAKKKKQPKEDVKRPYMVSIFVYAMKQSYVLALIAMMAWSITFHSWLTFVLLLGACIVWMVPKSRELTLCISPLLVVYGECLLIITMFWLTLRQFMRERKERKYHLGYQMEDVSPNGDSPQSPKDSEEVDTQPPGPAISDTEGGTTTDTDHVVITKTKRWRRKLTDCWNKLWQLCSDWWKILSEIFWRLMEIHIFKIVVFVIIMVAVHEVSDHTQSVQC</sequence>
<dbReference type="GO" id="GO:0008381">
    <property type="term" value="F:mechanosensitive monoatomic ion channel activity"/>
    <property type="evidence" value="ECO:0007669"/>
    <property type="project" value="InterPro"/>
</dbReference>
<keyword evidence="5" id="KW-1185">Reference proteome</keyword>
<dbReference type="GO" id="GO:0016020">
    <property type="term" value="C:membrane"/>
    <property type="evidence" value="ECO:0007669"/>
    <property type="project" value="InterPro"/>
</dbReference>
<feature type="transmembrane region" description="Helical" evidence="2">
    <location>
        <begin position="234"/>
        <end position="252"/>
    </location>
</feature>
<keyword evidence="2" id="KW-0472">Membrane</keyword>
<evidence type="ECO:0000256" key="1">
    <source>
        <dbReference type="SAM" id="MobiDB-lite"/>
    </source>
</evidence>
<feature type="domain" description="Piezo TM1-24" evidence="3">
    <location>
        <begin position="8"/>
        <end position="417"/>
    </location>
</feature>
<evidence type="ECO:0000256" key="2">
    <source>
        <dbReference type="SAM" id="Phobius"/>
    </source>
</evidence>
<dbReference type="Proteomes" id="UP000683360">
    <property type="component" value="Unassembled WGS sequence"/>
</dbReference>
<keyword evidence="2" id="KW-1133">Transmembrane helix</keyword>
<proteinExistence type="predicted"/>
<evidence type="ECO:0000259" key="3">
    <source>
        <dbReference type="Pfam" id="PF24871"/>
    </source>
</evidence>
<name>A0A8S3URJ4_MYTED</name>
<feature type="transmembrane region" description="Helical" evidence="2">
    <location>
        <begin position="12"/>
        <end position="37"/>
    </location>
</feature>